<dbReference type="AlphaFoldDB" id="A0A9Q4PWN5"/>
<evidence type="ECO:0000313" key="3">
    <source>
        <dbReference type="Proteomes" id="UP001143747"/>
    </source>
</evidence>
<feature type="transmembrane region" description="Helical" evidence="1">
    <location>
        <begin position="23"/>
        <end position="46"/>
    </location>
</feature>
<sequence>MVPLALLVSPALRIERVYRYLPLLNTALGGLTFVVLFLLAFTWPVVVL</sequence>
<keyword evidence="1" id="KW-0812">Transmembrane</keyword>
<evidence type="ECO:0000313" key="2">
    <source>
        <dbReference type="EMBL" id="MDE4908844.1"/>
    </source>
</evidence>
<evidence type="ECO:0000256" key="1">
    <source>
        <dbReference type="SAM" id="Phobius"/>
    </source>
</evidence>
<organism evidence="2 3">
    <name type="scientific">Methanogenium marinum</name>
    <dbReference type="NCBI Taxonomy" id="348610"/>
    <lineage>
        <taxon>Archaea</taxon>
        <taxon>Methanobacteriati</taxon>
        <taxon>Methanobacteriota</taxon>
        <taxon>Stenosarchaea group</taxon>
        <taxon>Methanomicrobia</taxon>
        <taxon>Methanomicrobiales</taxon>
        <taxon>Methanomicrobiaceae</taxon>
        <taxon>Methanogenium</taxon>
    </lineage>
</organism>
<keyword evidence="1" id="KW-1133">Transmembrane helix</keyword>
<dbReference type="RefSeq" id="WP_274925759.1">
    <property type="nucleotide sequence ID" value="NZ_JAKELO010000002.1"/>
</dbReference>
<gene>
    <name evidence="2" type="ORF">L0665_09520</name>
</gene>
<proteinExistence type="predicted"/>
<reference evidence="2" key="1">
    <citation type="submission" date="2022-01" db="EMBL/GenBank/DDBJ databases">
        <title>Draft genome of Methanogenium marinum DSM 15558.</title>
        <authorList>
            <person name="Chen S.-C."/>
            <person name="You Y.-T."/>
        </authorList>
    </citation>
    <scope>NUCLEOTIDE SEQUENCE</scope>
    <source>
        <strain evidence="2">DSM 15558</strain>
    </source>
</reference>
<name>A0A9Q4PWN5_9EURY</name>
<keyword evidence="1" id="KW-0472">Membrane</keyword>
<dbReference type="Proteomes" id="UP001143747">
    <property type="component" value="Unassembled WGS sequence"/>
</dbReference>
<protein>
    <submittedName>
        <fullName evidence="2">Uncharacterized protein</fullName>
    </submittedName>
</protein>
<accession>A0A9Q4PWN5</accession>
<dbReference type="EMBL" id="JAKELO010000002">
    <property type="protein sequence ID" value="MDE4908844.1"/>
    <property type="molecule type" value="Genomic_DNA"/>
</dbReference>
<comment type="caution">
    <text evidence="2">The sequence shown here is derived from an EMBL/GenBank/DDBJ whole genome shotgun (WGS) entry which is preliminary data.</text>
</comment>
<keyword evidence="3" id="KW-1185">Reference proteome</keyword>